<dbReference type="Proteomes" id="UP001316803">
    <property type="component" value="Unassembled WGS sequence"/>
</dbReference>
<proteinExistence type="predicted"/>
<sequence length="99" mass="11219">MPDLPPNVKVAIAQAVCSLFEATDDTRHKRSLVLLAAISREWKSAVLAALRVLFRPGPWNWAVRLHRRIRAATGDQLRWPLPAPSQPPRRTNARPGQRR</sequence>
<evidence type="ECO:0000313" key="3">
    <source>
        <dbReference type="Proteomes" id="UP001316803"/>
    </source>
</evidence>
<gene>
    <name evidence="2" type="ORF">OHC33_009442</name>
</gene>
<keyword evidence="3" id="KW-1185">Reference proteome</keyword>
<protein>
    <submittedName>
        <fullName evidence="2">Uncharacterized protein</fullName>
    </submittedName>
</protein>
<evidence type="ECO:0000256" key="1">
    <source>
        <dbReference type="SAM" id="MobiDB-lite"/>
    </source>
</evidence>
<name>A0AAN8EAQ2_9EURO</name>
<dbReference type="EMBL" id="JAKLMC020000035">
    <property type="protein sequence ID" value="KAK5949450.1"/>
    <property type="molecule type" value="Genomic_DNA"/>
</dbReference>
<feature type="region of interest" description="Disordered" evidence="1">
    <location>
        <begin position="77"/>
        <end position="99"/>
    </location>
</feature>
<organism evidence="2 3">
    <name type="scientific">Knufia fluminis</name>
    <dbReference type="NCBI Taxonomy" id="191047"/>
    <lineage>
        <taxon>Eukaryota</taxon>
        <taxon>Fungi</taxon>
        <taxon>Dikarya</taxon>
        <taxon>Ascomycota</taxon>
        <taxon>Pezizomycotina</taxon>
        <taxon>Eurotiomycetes</taxon>
        <taxon>Chaetothyriomycetidae</taxon>
        <taxon>Chaetothyriales</taxon>
        <taxon>Trichomeriaceae</taxon>
        <taxon>Knufia</taxon>
    </lineage>
</organism>
<accession>A0AAN8EAQ2</accession>
<comment type="caution">
    <text evidence="2">The sequence shown here is derived from an EMBL/GenBank/DDBJ whole genome shotgun (WGS) entry which is preliminary data.</text>
</comment>
<evidence type="ECO:0000313" key="2">
    <source>
        <dbReference type="EMBL" id="KAK5949450.1"/>
    </source>
</evidence>
<reference evidence="2 3" key="1">
    <citation type="submission" date="2022-12" db="EMBL/GenBank/DDBJ databases">
        <title>Genomic features and morphological characterization of a novel Knufia sp. strain isolated from spacecraft assembly facility.</title>
        <authorList>
            <person name="Teixeira M."/>
            <person name="Chander A.M."/>
            <person name="Stajich J.E."/>
            <person name="Venkateswaran K."/>
        </authorList>
    </citation>
    <scope>NUCLEOTIDE SEQUENCE [LARGE SCALE GENOMIC DNA]</scope>
    <source>
        <strain evidence="2 3">FJI-L2-BK-P2</strain>
    </source>
</reference>
<dbReference type="AlphaFoldDB" id="A0AAN8EAQ2"/>